<dbReference type="SUPFAM" id="SSF101790">
    <property type="entry name" value="Aminomethyltransferase beta-barrel domain"/>
    <property type="match status" value="1"/>
</dbReference>
<proteinExistence type="predicted"/>
<evidence type="ECO:0000313" key="3">
    <source>
        <dbReference type="Proteomes" id="UP001601303"/>
    </source>
</evidence>
<dbReference type="InterPro" id="IPR029043">
    <property type="entry name" value="GcvT/YgfZ_C"/>
</dbReference>
<accession>A0ABW6LZB0</accession>
<dbReference type="Pfam" id="PF01571">
    <property type="entry name" value="GCV_T"/>
    <property type="match status" value="1"/>
</dbReference>
<dbReference type="PIRSF" id="PIRSF006487">
    <property type="entry name" value="GcvT"/>
    <property type="match status" value="1"/>
</dbReference>
<keyword evidence="2" id="KW-0808">Transferase</keyword>
<dbReference type="Proteomes" id="UP001601303">
    <property type="component" value="Unassembled WGS sequence"/>
</dbReference>
<sequence>MDLVAQQRSTYEAVLRLNEAPFITERPAMFSPAAAAQDEGNTRGTFGRFAQLLLPEEYSDWVEESSAHVGSCYLGDWTSLHKVKVHGPQALAFLARLGMRDLSRFETGQIKHHVQLDENGWIASEGVLCRLGPEEFVYTAGSCDWLLWQLDQGGWDAAATDVSPDRFIFGVQGPASLATLEKLTGDDLRDIGFSRSRTTRVDGVPVRVLRTGISGELGYELHGPTEHANEIWAAVVASGQDAGIRQLGFRAQPVQHIEAGIATNGLDYLPASILTPGAPRQFRKGKPSGSFVPAGGVTDYFRKPGELGWGFRKGVPDRDFIGRDALVEDAEKGVPGRRLVGLRWNEQDVSAVLTSLLRDAELPDQMELPRSRGPHFDQVLMSGDPVGVATGRTVSPTLRAMISLCVLDAAQTAPGTEVVVLWGRPGTPQREIRATVTALPFKPDNRRTDVTAL</sequence>
<evidence type="ECO:0000259" key="1">
    <source>
        <dbReference type="Pfam" id="PF01571"/>
    </source>
</evidence>
<dbReference type="PANTHER" id="PTHR43757">
    <property type="entry name" value="AMINOMETHYLTRANSFERASE"/>
    <property type="match status" value="1"/>
</dbReference>
<protein>
    <submittedName>
        <fullName evidence="2">Aminomethyl transferase family protein</fullName>
    </submittedName>
</protein>
<dbReference type="RefSeq" id="WP_388103923.1">
    <property type="nucleotide sequence ID" value="NZ_JBIAHM010000002.1"/>
</dbReference>
<comment type="caution">
    <text evidence="2">The sequence shown here is derived from an EMBL/GenBank/DDBJ whole genome shotgun (WGS) entry which is preliminary data.</text>
</comment>
<feature type="domain" description="GCVT N-terminal" evidence="1">
    <location>
        <begin position="43"/>
        <end position="267"/>
    </location>
</feature>
<dbReference type="EMBL" id="JBIAHM010000002">
    <property type="protein sequence ID" value="MFE9598513.1"/>
    <property type="molecule type" value="Genomic_DNA"/>
</dbReference>
<dbReference type="InterPro" id="IPR027266">
    <property type="entry name" value="TrmE/GcvT-like"/>
</dbReference>
<dbReference type="InterPro" id="IPR006222">
    <property type="entry name" value="GCVT_N"/>
</dbReference>
<name>A0ABW6LZB0_9ACTN</name>
<dbReference type="PANTHER" id="PTHR43757:SF2">
    <property type="entry name" value="AMINOMETHYLTRANSFERASE, MITOCHONDRIAL"/>
    <property type="match status" value="1"/>
</dbReference>
<dbReference type="GO" id="GO:0016740">
    <property type="term" value="F:transferase activity"/>
    <property type="evidence" value="ECO:0007669"/>
    <property type="project" value="UniProtKB-KW"/>
</dbReference>
<dbReference type="SUPFAM" id="SSF103025">
    <property type="entry name" value="Folate-binding domain"/>
    <property type="match status" value="1"/>
</dbReference>
<organism evidence="2 3">
    <name type="scientific">Streptomyces hokutonensis</name>
    <dbReference type="NCBI Taxonomy" id="1306990"/>
    <lineage>
        <taxon>Bacteria</taxon>
        <taxon>Bacillati</taxon>
        <taxon>Actinomycetota</taxon>
        <taxon>Actinomycetes</taxon>
        <taxon>Kitasatosporales</taxon>
        <taxon>Streptomycetaceae</taxon>
        <taxon>Streptomyces</taxon>
    </lineage>
</organism>
<keyword evidence="3" id="KW-1185">Reference proteome</keyword>
<evidence type="ECO:0000313" key="2">
    <source>
        <dbReference type="EMBL" id="MFE9598513.1"/>
    </source>
</evidence>
<reference evidence="2 3" key="1">
    <citation type="submission" date="2024-10" db="EMBL/GenBank/DDBJ databases">
        <title>The Natural Products Discovery Center: Release of the First 8490 Sequenced Strains for Exploring Actinobacteria Biosynthetic Diversity.</title>
        <authorList>
            <person name="Kalkreuter E."/>
            <person name="Kautsar S.A."/>
            <person name="Yang D."/>
            <person name="Bader C.D."/>
            <person name="Teijaro C.N."/>
            <person name="Fluegel L."/>
            <person name="Davis C.M."/>
            <person name="Simpson J.R."/>
            <person name="Lauterbach L."/>
            <person name="Steele A.D."/>
            <person name="Gui C."/>
            <person name="Meng S."/>
            <person name="Li G."/>
            <person name="Viehrig K."/>
            <person name="Ye F."/>
            <person name="Su P."/>
            <person name="Kiefer A.F."/>
            <person name="Nichols A."/>
            <person name="Cepeda A.J."/>
            <person name="Yan W."/>
            <person name="Fan B."/>
            <person name="Jiang Y."/>
            <person name="Adhikari A."/>
            <person name="Zheng C.-J."/>
            <person name="Schuster L."/>
            <person name="Cowan T.M."/>
            <person name="Smanski M.J."/>
            <person name="Chevrette M.G."/>
            <person name="De Carvalho L.P.S."/>
            <person name="Shen B."/>
        </authorList>
    </citation>
    <scope>NUCLEOTIDE SEQUENCE [LARGE SCALE GENOMIC DNA]</scope>
    <source>
        <strain evidence="2 3">NPDC006488</strain>
    </source>
</reference>
<dbReference type="InterPro" id="IPR028896">
    <property type="entry name" value="GcvT/YgfZ/DmdA"/>
</dbReference>
<dbReference type="Gene3D" id="3.30.1360.120">
    <property type="entry name" value="Probable tRNA modification gtpase trme, domain 1"/>
    <property type="match status" value="1"/>
</dbReference>
<gene>
    <name evidence="2" type="ORF">ACFYNQ_07995</name>
</gene>